<name>A0A024HDA1_PSEKB</name>
<proteinExistence type="predicted"/>
<dbReference type="InterPro" id="IPR010866">
    <property type="entry name" value="A-2_8-polyST"/>
</dbReference>
<reference evidence="1 2" key="2">
    <citation type="submission" date="2014-05" db="EMBL/GenBank/DDBJ databases">
        <title>Genome sequence of the 3-chlorobenzoate degrading bacterium Pseudomonas knackmussii B13 shows multiple evidence for horizontal gene transfer.</title>
        <authorList>
            <person name="Miyazaki R."/>
            <person name="Bertelli C."/>
            <person name="Falquet L."/>
            <person name="Robinson-Rechavi M."/>
            <person name="Gharib W."/>
            <person name="Roy S."/>
            <person name="Van der Meer J.R."/>
        </authorList>
    </citation>
    <scope>NUCLEOTIDE SEQUENCE [LARGE SCALE GENOMIC DNA]</scope>
    <source>
        <strain evidence="1 2">B13</strain>
    </source>
</reference>
<reference evidence="1 2" key="1">
    <citation type="submission" date="2013-03" db="EMBL/GenBank/DDBJ databases">
        <authorList>
            <person name="Linke B."/>
        </authorList>
    </citation>
    <scope>NUCLEOTIDE SEQUENCE [LARGE SCALE GENOMIC DNA]</scope>
    <source>
        <strain evidence="1 2">B13</strain>
    </source>
</reference>
<dbReference type="KEGG" id="pkc:PKB_1189"/>
<dbReference type="AlphaFoldDB" id="A0A024HDA1"/>
<evidence type="ECO:0000313" key="1">
    <source>
        <dbReference type="EMBL" id="CDF82554.1"/>
    </source>
</evidence>
<gene>
    <name evidence="1" type="ORF">PKB_1189</name>
</gene>
<dbReference type="EMBL" id="HG322950">
    <property type="protein sequence ID" value="CDF82554.1"/>
    <property type="molecule type" value="Genomic_DNA"/>
</dbReference>
<dbReference type="HOGENOM" id="CLU_773542_0_0_6"/>
<organism evidence="1 2">
    <name type="scientific">Pseudomonas knackmussii (strain DSM 6978 / CCUG 54928 / LMG 23759 / B13)</name>
    <dbReference type="NCBI Taxonomy" id="1301098"/>
    <lineage>
        <taxon>Bacteria</taxon>
        <taxon>Pseudomonadati</taxon>
        <taxon>Pseudomonadota</taxon>
        <taxon>Gammaproteobacteria</taxon>
        <taxon>Pseudomonadales</taxon>
        <taxon>Pseudomonadaceae</taxon>
        <taxon>Pseudomonas</taxon>
    </lineage>
</organism>
<keyword evidence="2" id="KW-1185">Reference proteome</keyword>
<dbReference type="Proteomes" id="UP000025241">
    <property type="component" value="Chromosome I"/>
</dbReference>
<dbReference type="eggNOG" id="ENOG502ZT9A">
    <property type="taxonomic scope" value="Bacteria"/>
</dbReference>
<evidence type="ECO:0000313" key="2">
    <source>
        <dbReference type="Proteomes" id="UP000025241"/>
    </source>
</evidence>
<dbReference type="STRING" id="1301098.PKB_1189"/>
<dbReference type="Pfam" id="PF07388">
    <property type="entry name" value="A-2_8-polyST"/>
    <property type="match status" value="1"/>
</dbReference>
<dbReference type="RefSeq" id="WP_156957995.1">
    <property type="nucleotide sequence ID" value="NZ_HG322950.1"/>
</dbReference>
<accession>A0A024HDA1</accession>
<protein>
    <submittedName>
        <fullName evidence="1">Uncharacterized protein</fullName>
    </submittedName>
</protein>
<sequence length="358" mass="41804">MSLFIIGSPWHAALANAIIEREEIKNPSIIVEEISSSSLEQILGILKHPTLAIFQHENTRFESIKKLGIFRFIRNMHLEFERIENSCKYLNQSQTRKVYYFNFYSPITRKIIKSLPKALSKREVIRVEDGICDYFEFNFINHKKPLLLIKNILATLLIKSDLYRRRNSKLENKTSSYYCFFPEKITQRWKSKKLIALLEYATEIRKNFSITEEAIVDDSESLIIGQTLFEDGIATLEQEVRLYKTASDTLPGPVKLKAHPRTTRLKRDAIRAAGIEILETKFPAENLIATRPYHSIVGMWSNTVIYSAPLFHIRSFTMNHHLIEQLSTENSHLKKIHQTLSEKFPEFYIDYRVKMTSP</sequence>